<feature type="repeat" description="WD" evidence="3">
    <location>
        <begin position="1234"/>
        <end position="1275"/>
    </location>
</feature>
<evidence type="ECO:0000313" key="5">
    <source>
        <dbReference type="EMBL" id="SDC21681.1"/>
    </source>
</evidence>
<dbReference type="SUPFAM" id="SSF50965">
    <property type="entry name" value="Galactose oxidase, central domain"/>
    <property type="match status" value="1"/>
</dbReference>
<dbReference type="InterPro" id="IPR019775">
    <property type="entry name" value="WD40_repeat_CS"/>
</dbReference>
<dbReference type="Gene3D" id="3.40.50.1460">
    <property type="match status" value="1"/>
</dbReference>
<proteinExistence type="predicted"/>
<dbReference type="SUPFAM" id="SSF52540">
    <property type="entry name" value="P-loop containing nucleoside triphosphate hydrolases"/>
    <property type="match status" value="1"/>
</dbReference>
<keyword evidence="6" id="KW-1185">Reference proteome</keyword>
<dbReference type="GO" id="GO:0000398">
    <property type="term" value="P:mRNA splicing, via spliceosome"/>
    <property type="evidence" value="ECO:0007669"/>
    <property type="project" value="TreeGrafter"/>
</dbReference>
<dbReference type="InterPro" id="IPR029030">
    <property type="entry name" value="Caspase-like_dom_sf"/>
</dbReference>
<feature type="repeat" description="WD" evidence="3">
    <location>
        <begin position="1054"/>
        <end position="1095"/>
    </location>
</feature>
<dbReference type="InterPro" id="IPR015943">
    <property type="entry name" value="WD40/YVTN_repeat-like_dom_sf"/>
</dbReference>
<dbReference type="GO" id="GO:0017070">
    <property type="term" value="F:U6 snRNA binding"/>
    <property type="evidence" value="ECO:0007669"/>
    <property type="project" value="TreeGrafter"/>
</dbReference>
<dbReference type="PANTHER" id="PTHR19846">
    <property type="entry name" value="WD40 REPEAT PROTEIN"/>
    <property type="match status" value="1"/>
</dbReference>
<evidence type="ECO:0000256" key="2">
    <source>
        <dbReference type="ARBA" id="ARBA00022737"/>
    </source>
</evidence>
<feature type="repeat" description="WD" evidence="3">
    <location>
        <begin position="1280"/>
        <end position="1321"/>
    </location>
</feature>
<sequence>MTALSTQGTRVVLMGTGTHDQDTDLPNVDAVKTTVRQLGRVLVECCGLDEQNLRMVIDEATPAEMGSALAEQAEQAEDLLLVYYVGHGLVSLSGELHLATRITDRRPSRLGITALPYSQVRNCVLESRARASVVILDCCFSGRAVGALGDPMADVTAMAHISGTYVLTSAGRDEIALAPPGAAYTAFTGELINLLSNGAPLEPRELTLRDVSRYLRRVLPAKGLPKPRYEAREGAEDLVLAVNPAHQGADQPMAAPPAKAIGGDCPYPGLASFREDQAQWFFGRERATRELLHRLVERMDGIGPLVVAGPSGAGKSSLLRAGLLPAFRRGKFPVPGSRGWPRLLLTPTAQPDQKLADLVAGRIGDEPDSVLERLRSDPASLADMLHTDLAGENGEVDTPPGDLARVLIVVDQFEETFTLCAEERRRQTFINALCAASTSSDERPAPALVVVGLRADLLGNCARYPELVDALRFGQVMLGAMTTAELRDVIEKPGHAVGLALEPGLVDRIVGEFDDKEARADEAVYNPAKLPLLSHALHATWEQRRDGILTIAGYEEAGGISGAIRTTADTTYQNLSPAEQRVARGILLSLVKIGEDAEPPARRRVAVDRLIDESGDSAAAKTVLAALEQARLITTDKSNAEITHEALLREWPLLRQWTDADRAGLLIRQRLTAATQRWAEGKRDPDLLYPPGRLAEVNSWEQEHSSEVAFDQTEKEFVRQSRAKRARERFRRRLGVASLGVLSVVAVAASVFAVRQYVIATDQRDSASARGLVVLAEGVRDRSPQLALRLGVAAQHLYPSAETNASLVTTLLTTRYAGAISGSDEGGALAVAFAPRGNIVATGSNNGATILWSVTDPHYPRRLGQPLDDRTQNAVTSVAFSSDGSVLAIGSSSGTVTIWDVTDPERANRLGQARDDATEDAVTSVAFSPDGKVLAVGSSSGTATMWDVTDPFDVPRRIGEPLHGHHSRVSSVVFAPSGNTVVTGSDDGTAILWDITRRDHPVQLGQPLNDDTGTVTSVAFAPSGRTVAIGSSIGVTALWDVTDPAAATRLGDRLSGHNDLVSSVAFAESGDRLITGSHDRTAILWDVTDPTAPERIGQPLMGHDSRVSSVAFAPDGNTVITGSDDGTAILWDLTNRPRQLGQPLTGHDNPVTSVRFNGNILTTSSPSDKEIHWDITDPRQPQSVGEAPLEVRGQLMSLATSPAGHIDATAGPDNDVILWDITNPRQPRQLGKPLVAHSGLVSSAVFAKSGDILATGGADGVVVLWDVRDTSQPRRLGQPLSGHRRPISSLALSEDGNTVAAGSGDGTVILWDIQDPGRSYRLGQPLAGHGMSVKSLAFSSDGNILATGGADNKAILWDLTLLGNAAEHACSIADGGLTPEEWARHISELPYRETC</sequence>
<gene>
    <name evidence="5" type="ORF">SAMN05216174_101541</name>
</gene>
<dbReference type="PROSITE" id="PS00678">
    <property type="entry name" value="WD_REPEATS_1"/>
    <property type="match status" value="6"/>
</dbReference>
<dbReference type="InterPro" id="IPR020472">
    <property type="entry name" value="WD40_PAC1"/>
</dbReference>
<keyword evidence="2" id="KW-0677">Repeat</keyword>
<feature type="repeat" description="WD" evidence="3">
    <location>
        <begin position="962"/>
        <end position="995"/>
    </location>
</feature>
<dbReference type="CDD" id="cd00200">
    <property type="entry name" value="WD40"/>
    <property type="match status" value="2"/>
</dbReference>
<dbReference type="Proteomes" id="UP000199501">
    <property type="component" value="Unassembled WGS sequence"/>
</dbReference>
<dbReference type="PROSITE" id="PS50294">
    <property type="entry name" value="WD_REPEATS_REGION"/>
    <property type="match status" value="8"/>
</dbReference>
<dbReference type="SMART" id="SM00320">
    <property type="entry name" value="WD40"/>
    <property type="match status" value="12"/>
</dbReference>
<dbReference type="Pfam" id="PF00400">
    <property type="entry name" value="WD40"/>
    <property type="match status" value="8"/>
</dbReference>
<name>A0A1G6JSQ4_9PSEU</name>
<evidence type="ECO:0000259" key="4">
    <source>
        <dbReference type="Pfam" id="PF20703"/>
    </source>
</evidence>
<evidence type="ECO:0000313" key="6">
    <source>
        <dbReference type="Proteomes" id="UP000199501"/>
    </source>
</evidence>
<dbReference type="EMBL" id="FMZZ01000001">
    <property type="protein sequence ID" value="SDC21681.1"/>
    <property type="molecule type" value="Genomic_DNA"/>
</dbReference>
<reference evidence="6" key="1">
    <citation type="submission" date="2016-10" db="EMBL/GenBank/DDBJ databases">
        <authorList>
            <person name="Varghese N."/>
            <person name="Submissions S."/>
        </authorList>
    </citation>
    <scope>NUCLEOTIDE SEQUENCE [LARGE SCALE GENOMIC DNA]</scope>
    <source>
        <strain evidence="6">IBRC-M 10403</strain>
    </source>
</reference>
<evidence type="ECO:0000256" key="1">
    <source>
        <dbReference type="ARBA" id="ARBA00022574"/>
    </source>
</evidence>
<feature type="repeat" description="WD" evidence="3">
    <location>
        <begin position="1326"/>
        <end position="1359"/>
    </location>
</feature>
<feature type="repeat" description="WD" evidence="3">
    <location>
        <begin position="1100"/>
        <end position="1135"/>
    </location>
</feature>
<feature type="repeat" description="WD" evidence="3">
    <location>
        <begin position="868"/>
        <end position="909"/>
    </location>
</feature>
<dbReference type="InterPro" id="IPR027417">
    <property type="entry name" value="P-loop_NTPase"/>
</dbReference>
<dbReference type="InterPro" id="IPR049052">
    <property type="entry name" value="nSTAND1"/>
</dbReference>
<dbReference type="NCBIfam" id="NF047832">
    <property type="entry name" value="caspase_w_EACC1"/>
    <property type="match status" value="1"/>
</dbReference>
<dbReference type="SUPFAM" id="SSF52129">
    <property type="entry name" value="Caspase-like"/>
    <property type="match status" value="1"/>
</dbReference>
<protein>
    <submittedName>
        <fullName evidence="5">WD40 repeat</fullName>
    </submittedName>
</protein>
<dbReference type="PROSITE" id="PS50082">
    <property type="entry name" value="WD_REPEATS_2"/>
    <property type="match status" value="9"/>
</dbReference>
<feature type="repeat" description="WD" evidence="3">
    <location>
        <begin position="1008"/>
        <end position="1049"/>
    </location>
</feature>
<dbReference type="InterPro" id="IPR011043">
    <property type="entry name" value="Gal_Oxase/kelch_b-propeller"/>
</dbReference>
<feature type="domain" description="Novel STAND NTPase 1" evidence="4">
    <location>
        <begin position="266"/>
        <end position="686"/>
    </location>
</feature>
<dbReference type="InterPro" id="IPR036322">
    <property type="entry name" value="WD40_repeat_dom_sf"/>
</dbReference>
<feature type="repeat" description="WD" evidence="3">
    <location>
        <begin position="915"/>
        <end position="948"/>
    </location>
</feature>
<dbReference type="GO" id="GO:0030621">
    <property type="term" value="F:U4 snRNA binding"/>
    <property type="evidence" value="ECO:0007669"/>
    <property type="project" value="TreeGrafter"/>
</dbReference>
<accession>A0A1G6JSQ4</accession>
<keyword evidence="1 3" id="KW-0853">WD repeat</keyword>
<organism evidence="5 6">
    <name type="scientific">Actinokineospora iranica</name>
    <dbReference type="NCBI Taxonomy" id="1271860"/>
    <lineage>
        <taxon>Bacteria</taxon>
        <taxon>Bacillati</taxon>
        <taxon>Actinomycetota</taxon>
        <taxon>Actinomycetes</taxon>
        <taxon>Pseudonocardiales</taxon>
        <taxon>Pseudonocardiaceae</taxon>
        <taxon>Actinokineospora</taxon>
    </lineage>
</organism>
<dbReference type="InterPro" id="IPR001680">
    <property type="entry name" value="WD40_rpt"/>
</dbReference>
<dbReference type="PRINTS" id="PR00320">
    <property type="entry name" value="GPROTEINBRPT"/>
</dbReference>
<evidence type="ECO:0000256" key="3">
    <source>
        <dbReference type="PROSITE-ProRule" id="PRU00221"/>
    </source>
</evidence>
<dbReference type="STRING" id="1271860.SAMN05216174_101541"/>
<dbReference type="PANTHER" id="PTHR19846:SF0">
    <property type="entry name" value="PRE-MRNA PROCESSING FACTOR 4"/>
    <property type="match status" value="1"/>
</dbReference>
<dbReference type="Pfam" id="PF20703">
    <property type="entry name" value="nSTAND1"/>
    <property type="match status" value="1"/>
</dbReference>
<dbReference type="SUPFAM" id="SSF50956">
    <property type="entry name" value="Thermostable phytase (3-phytase)"/>
    <property type="match status" value="1"/>
</dbReference>
<dbReference type="Gene3D" id="2.130.10.10">
    <property type="entry name" value="YVTN repeat-like/Quinoprotein amine dehydrogenase"/>
    <property type="match status" value="4"/>
</dbReference>
<dbReference type="SUPFAM" id="SSF50978">
    <property type="entry name" value="WD40 repeat-like"/>
    <property type="match status" value="1"/>
</dbReference>